<keyword evidence="1" id="KW-0812">Transmembrane</keyword>
<keyword evidence="3" id="KW-1185">Reference proteome</keyword>
<accession>F1TGD2</accession>
<evidence type="ECO:0000313" key="3">
    <source>
        <dbReference type="Proteomes" id="UP000003860"/>
    </source>
</evidence>
<keyword evidence="1" id="KW-0472">Membrane</keyword>
<gene>
    <name evidence="2" type="ORF">Cpap_0750</name>
</gene>
<feature type="transmembrane region" description="Helical" evidence="1">
    <location>
        <begin position="7"/>
        <end position="30"/>
    </location>
</feature>
<dbReference type="AlphaFoldDB" id="F1TGD2"/>
<proteinExistence type="predicted"/>
<dbReference type="OrthoDB" id="9843390at2"/>
<keyword evidence="1" id="KW-1133">Transmembrane helix</keyword>
<reference evidence="2" key="1">
    <citation type="submission" date="2009-07" db="EMBL/GenBank/DDBJ databases">
        <authorList>
            <consortium name="US DOE Joint Genome Institute (JGI-PGF)"/>
            <person name="Lucas S."/>
            <person name="Copeland A."/>
            <person name="Lapidus A."/>
            <person name="Glavina del Rio T."/>
            <person name="Tice H."/>
            <person name="Bruce D."/>
            <person name="Goodwin L."/>
            <person name="Pitluck S."/>
            <person name="Larimer F."/>
            <person name="Land M.L."/>
            <person name="Mouttaki H."/>
            <person name="He Z."/>
            <person name="Zhou J."/>
            <person name="Hemme C.L."/>
        </authorList>
    </citation>
    <scope>NUCLEOTIDE SEQUENCE [LARGE SCALE GENOMIC DNA]</scope>
    <source>
        <strain evidence="2">DSM 2782</strain>
    </source>
</reference>
<dbReference type="EMBL" id="ACXX02000013">
    <property type="protein sequence ID" value="EGD46497.1"/>
    <property type="molecule type" value="Genomic_DNA"/>
</dbReference>
<dbReference type="RefSeq" id="WP_004621217.1">
    <property type="nucleotide sequence ID" value="NZ_ACXX02000013.1"/>
</dbReference>
<reference evidence="2" key="2">
    <citation type="submission" date="2011-01" db="EMBL/GenBank/DDBJ databases">
        <title>The Non-contiguous Finished genome of Clostridium papyrosolvens.</title>
        <authorList>
            <person name="Lucas S."/>
            <person name="Copeland A."/>
            <person name="Lapidus A."/>
            <person name="Cheng J.-F."/>
            <person name="Goodwin L."/>
            <person name="Pitluck S."/>
            <person name="Misra M."/>
            <person name="Chertkov O."/>
            <person name="Detter J.C."/>
            <person name="Han C."/>
            <person name="Tapia R."/>
            <person name="Land M."/>
            <person name="Hauser L."/>
            <person name="Kyrpides N."/>
            <person name="Ivanova N."/>
            <person name="Pagani I."/>
            <person name="Mouttaki H."/>
            <person name="He Z."/>
            <person name="Zhou J."/>
            <person name="Hemme C.L."/>
            <person name="Woyke T."/>
        </authorList>
    </citation>
    <scope>NUCLEOTIDE SEQUENCE [LARGE SCALE GENOMIC DNA]</scope>
    <source>
        <strain evidence="2">DSM 2782</strain>
    </source>
</reference>
<comment type="caution">
    <text evidence="2">The sequence shown here is derived from an EMBL/GenBank/DDBJ whole genome shotgun (WGS) entry which is preliminary data.</text>
</comment>
<name>F1TGD2_9FIRM</name>
<sequence>MKYKKVIFLTISALLVLTILIMPTVIWQFMPNVETHTVISLTKEGSLLPISVVKLKDNPCVYQLVSNKSFWYNGFVAKCIPVKVIKSDEDSVMVANIFHPSEELIVLDRHNLHDGIHVRRKNTE</sequence>
<evidence type="ECO:0000313" key="2">
    <source>
        <dbReference type="EMBL" id="EGD46497.1"/>
    </source>
</evidence>
<protein>
    <submittedName>
        <fullName evidence="2">Uncharacterized protein</fullName>
    </submittedName>
</protein>
<dbReference type="Proteomes" id="UP000003860">
    <property type="component" value="Unassembled WGS sequence"/>
</dbReference>
<dbReference type="STRING" id="588581.Cpap_0750"/>
<organism evidence="2 3">
    <name type="scientific">Ruminiclostridium papyrosolvens DSM 2782</name>
    <dbReference type="NCBI Taxonomy" id="588581"/>
    <lineage>
        <taxon>Bacteria</taxon>
        <taxon>Bacillati</taxon>
        <taxon>Bacillota</taxon>
        <taxon>Clostridia</taxon>
        <taxon>Eubacteriales</taxon>
        <taxon>Oscillospiraceae</taxon>
        <taxon>Ruminiclostridium</taxon>
    </lineage>
</organism>
<evidence type="ECO:0000256" key="1">
    <source>
        <dbReference type="SAM" id="Phobius"/>
    </source>
</evidence>